<reference evidence="2" key="1">
    <citation type="journal article" date="2021" name="Proc. Natl. Acad. Sci. U.S.A.">
        <title>A Catalog of Tens of Thousands of Viruses from Human Metagenomes Reveals Hidden Associations with Chronic Diseases.</title>
        <authorList>
            <person name="Tisza M.J."/>
            <person name="Buck C.B."/>
        </authorList>
    </citation>
    <scope>NUCLEOTIDE SEQUENCE</scope>
    <source>
        <strain evidence="2">Ctngc57</strain>
    </source>
</reference>
<name>A0A8S5U7G3_9CAUD</name>
<proteinExistence type="predicted"/>
<protein>
    <submittedName>
        <fullName evidence="2">Uncharacterized protein</fullName>
    </submittedName>
</protein>
<organism evidence="2">
    <name type="scientific">Podoviridae sp. ctngc57</name>
    <dbReference type="NCBI Taxonomy" id="2825275"/>
    <lineage>
        <taxon>Viruses</taxon>
        <taxon>Duplodnaviria</taxon>
        <taxon>Heunggongvirae</taxon>
        <taxon>Uroviricota</taxon>
        <taxon>Caudoviricetes</taxon>
    </lineage>
</organism>
<evidence type="ECO:0000256" key="1">
    <source>
        <dbReference type="SAM" id="MobiDB-lite"/>
    </source>
</evidence>
<feature type="compositionally biased region" description="Gly residues" evidence="1">
    <location>
        <begin position="237"/>
        <end position="246"/>
    </location>
</feature>
<feature type="region of interest" description="Disordered" evidence="1">
    <location>
        <begin position="233"/>
        <end position="258"/>
    </location>
</feature>
<evidence type="ECO:0000313" key="2">
    <source>
        <dbReference type="EMBL" id="DAF90362.1"/>
    </source>
</evidence>
<accession>A0A8S5U7G3</accession>
<sequence length="316" mass="36067">MAFSYKDYVESDRVRKLADQLSRINDTKPGEWTGGQYGGQVQDLLKKIQNREKFSYDLNSDALYQQYKDKYVQQGKQAMQDTMGQAAALTGGYGSTYSQSAGQQQYNAYLQSLGDVVPELYQMALNRYQMEGDDLKAQYGLLSDQYQQEYSQYRDLLSSWQADRDYLSGRYDSERSMDYGRYTGDRDLAYQDYRAAIADDQWRQQYLESIRQFDAQQALAREQFDWQKAQAAAKASSGGGGSGGRRSSGSWGDGIDTKRGVGGLKGSAWDYSKNNLEMLLRNNDLPTAKKYMGQIVDEVSKSQYEDLMDIFKKYGY</sequence>
<dbReference type="EMBL" id="BK016027">
    <property type="protein sequence ID" value="DAF90362.1"/>
    <property type="molecule type" value="Genomic_DNA"/>
</dbReference>